<feature type="region of interest" description="Disordered" evidence="2">
    <location>
        <begin position="253"/>
        <end position="358"/>
    </location>
</feature>
<keyword evidence="5" id="KW-1185">Reference proteome</keyword>
<dbReference type="Pfam" id="PF03732">
    <property type="entry name" value="Retrotrans_gag"/>
    <property type="match status" value="1"/>
</dbReference>
<evidence type="ECO:0000313" key="4">
    <source>
        <dbReference type="EMBL" id="GJT91480.1"/>
    </source>
</evidence>
<feature type="region of interest" description="Disordered" evidence="2">
    <location>
        <begin position="169"/>
        <end position="199"/>
    </location>
</feature>
<name>A0ABQ5HUF7_9ASTR</name>
<evidence type="ECO:0000313" key="5">
    <source>
        <dbReference type="Proteomes" id="UP001151760"/>
    </source>
</evidence>
<evidence type="ECO:0000256" key="2">
    <source>
        <dbReference type="SAM" id="MobiDB-lite"/>
    </source>
</evidence>
<reference evidence="4" key="2">
    <citation type="submission" date="2022-01" db="EMBL/GenBank/DDBJ databases">
        <authorList>
            <person name="Yamashiro T."/>
            <person name="Shiraishi A."/>
            <person name="Satake H."/>
            <person name="Nakayama K."/>
        </authorList>
    </citation>
    <scope>NUCLEOTIDE SEQUENCE</scope>
</reference>
<feature type="domain" description="Retrotransposon gag" evidence="3">
    <location>
        <begin position="38"/>
        <end position="87"/>
    </location>
</feature>
<gene>
    <name evidence="4" type="ORF">Tco_1080325</name>
</gene>
<feature type="compositionally biased region" description="Basic and acidic residues" evidence="2">
    <location>
        <begin position="183"/>
        <end position="199"/>
    </location>
</feature>
<comment type="caution">
    <text evidence="4">The sequence shown here is derived from an EMBL/GenBank/DDBJ whole genome shotgun (WGS) entry which is preliminary data.</text>
</comment>
<feature type="compositionally biased region" description="Pro residues" evidence="2">
    <location>
        <begin position="342"/>
        <end position="351"/>
    </location>
</feature>
<accession>A0ABQ5HUF7</accession>
<keyword evidence="1" id="KW-0175">Coiled coil</keyword>
<dbReference type="EMBL" id="BQNB010020023">
    <property type="protein sequence ID" value="GJT91480.1"/>
    <property type="molecule type" value="Genomic_DNA"/>
</dbReference>
<sequence length="372" mass="42869">MDDEPMWAADHVVAPTPSSTIIIPETANEFAIKLLFDRLLKEIRAFSQLENESLTDAWLRMKEMLRNCHGHNLSKGNIIKIFYHGLSEITQKALNVAAGGNSNSDTNKIMARMDAMTIKMDAQYKELQSRAKQPTPDLDNDDMPMSHEEEVKFMQTFCKTHFYNDYRDRDSNRDNWHSSGRNDYNRDNYRSNTDDKPYDLQKQFNDFMKSQQSTNAFVKQTFMDLKTQLEIVAKNHQASIQNLETKFDKLADKQAGQPSASLPSNTQPNPRGSKAYQPSQARNEHVNVVFIRSGKSYNPPDNPDDQQNNSKNPINFDSDDEDDEPTPQPKTQPTKPVKETPLPKPYKPKIPYPQRLRKEKIEAQYGKFLDMI</sequence>
<evidence type="ECO:0000259" key="3">
    <source>
        <dbReference type="Pfam" id="PF03732"/>
    </source>
</evidence>
<evidence type="ECO:0000256" key="1">
    <source>
        <dbReference type="SAM" id="Coils"/>
    </source>
</evidence>
<organism evidence="4 5">
    <name type="scientific">Tanacetum coccineum</name>
    <dbReference type="NCBI Taxonomy" id="301880"/>
    <lineage>
        <taxon>Eukaryota</taxon>
        <taxon>Viridiplantae</taxon>
        <taxon>Streptophyta</taxon>
        <taxon>Embryophyta</taxon>
        <taxon>Tracheophyta</taxon>
        <taxon>Spermatophyta</taxon>
        <taxon>Magnoliopsida</taxon>
        <taxon>eudicotyledons</taxon>
        <taxon>Gunneridae</taxon>
        <taxon>Pentapetalae</taxon>
        <taxon>asterids</taxon>
        <taxon>campanulids</taxon>
        <taxon>Asterales</taxon>
        <taxon>Asteraceae</taxon>
        <taxon>Asteroideae</taxon>
        <taxon>Anthemideae</taxon>
        <taxon>Anthemidinae</taxon>
        <taxon>Tanacetum</taxon>
    </lineage>
</organism>
<feature type="coiled-coil region" evidence="1">
    <location>
        <begin position="226"/>
        <end position="253"/>
    </location>
</feature>
<dbReference type="InterPro" id="IPR005162">
    <property type="entry name" value="Retrotrans_gag_dom"/>
</dbReference>
<proteinExistence type="predicted"/>
<feature type="compositionally biased region" description="Polar residues" evidence="2">
    <location>
        <begin position="256"/>
        <end position="281"/>
    </location>
</feature>
<dbReference type="Proteomes" id="UP001151760">
    <property type="component" value="Unassembled WGS sequence"/>
</dbReference>
<protein>
    <recommendedName>
        <fullName evidence="3">Retrotransposon gag domain-containing protein</fullName>
    </recommendedName>
</protein>
<reference evidence="4" key="1">
    <citation type="journal article" date="2022" name="Int. J. Mol. Sci.">
        <title>Draft Genome of Tanacetum Coccineum: Genomic Comparison of Closely Related Tanacetum-Family Plants.</title>
        <authorList>
            <person name="Yamashiro T."/>
            <person name="Shiraishi A."/>
            <person name="Nakayama K."/>
            <person name="Satake H."/>
        </authorList>
    </citation>
    <scope>NUCLEOTIDE SEQUENCE</scope>
</reference>